<dbReference type="STRING" id="1527.SAMN04489757_1398"/>
<reference evidence="3 4" key="1">
    <citation type="submission" date="2016-10" db="EMBL/GenBank/DDBJ databases">
        <authorList>
            <person name="de Groot N.N."/>
        </authorList>
    </citation>
    <scope>NUCLEOTIDE SEQUENCE [LARGE SCALE GENOMIC DNA]</scope>
    <source>
        <strain evidence="3 4">DSM 1283</strain>
    </source>
</reference>
<feature type="region of interest" description="Disordered" evidence="1">
    <location>
        <begin position="65"/>
        <end position="97"/>
    </location>
</feature>
<evidence type="ECO:0000313" key="3">
    <source>
        <dbReference type="EMBL" id="SFO55401.1"/>
    </source>
</evidence>
<keyword evidence="2" id="KW-1133">Transmembrane helix</keyword>
<gene>
    <name evidence="3" type="ORF">SAMN04489757_1398</name>
</gene>
<feature type="transmembrane region" description="Helical" evidence="2">
    <location>
        <begin position="5"/>
        <end position="24"/>
    </location>
</feature>
<feature type="compositionally biased region" description="Acidic residues" evidence="1">
    <location>
        <begin position="84"/>
        <end position="97"/>
    </location>
</feature>
<keyword evidence="2" id="KW-0472">Membrane</keyword>
<organism evidence="3 4">
    <name type="scientific">Anaerocolumna aminovalerica</name>
    <dbReference type="NCBI Taxonomy" id="1527"/>
    <lineage>
        <taxon>Bacteria</taxon>
        <taxon>Bacillati</taxon>
        <taxon>Bacillota</taxon>
        <taxon>Clostridia</taxon>
        <taxon>Lachnospirales</taxon>
        <taxon>Lachnospiraceae</taxon>
        <taxon>Anaerocolumna</taxon>
    </lineage>
</organism>
<keyword evidence="4" id="KW-1185">Reference proteome</keyword>
<dbReference type="Proteomes" id="UP000198806">
    <property type="component" value="Unassembled WGS sequence"/>
</dbReference>
<proteinExistence type="predicted"/>
<accession>A0A1I5I5N8</accession>
<dbReference type="AlphaFoldDB" id="A0A1I5I5N8"/>
<evidence type="ECO:0000256" key="1">
    <source>
        <dbReference type="SAM" id="MobiDB-lite"/>
    </source>
</evidence>
<keyword evidence="2" id="KW-0812">Transmembrane</keyword>
<feature type="transmembrane region" description="Helical" evidence="2">
    <location>
        <begin position="36"/>
        <end position="54"/>
    </location>
</feature>
<protein>
    <submittedName>
        <fullName evidence="3">Uncharacterized protein</fullName>
    </submittedName>
</protein>
<name>A0A1I5I5N8_9FIRM</name>
<sequence>MQRRYIAPAIMLTAGAITIILNIIYRLELLASLKRLLLVLLIFYIIGKVAEKIIGKIADNQKKMEGAKESSLEETVLEPTEPQDNQEIENEAGITED</sequence>
<dbReference type="RefSeq" id="WP_091688096.1">
    <property type="nucleotide sequence ID" value="NZ_BAABFM010000021.1"/>
</dbReference>
<evidence type="ECO:0000313" key="4">
    <source>
        <dbReference type="Proteomes" id="UP000198806"/>
    </source>
</evidence>
<evidence type="ECO:0000256" key="2">
    <source>
        <dbReference type="SAM" id="Phobius"/>
    </source>
</evidence>
<dbReference type="EMBL" id="FOWD01000039">
    <property type="protein sequence ID" value="SFO55401.1"/>
    <property type="molecule type" value="Genomic_DNA"/>
</dbReference>